<keyword evidence="7" id="KW-0560">Oxidoreductase</keyword>
<feature type="transmembrane region" description="Helical" evidence="5">
    <location>
        <begin position="117"/>
        <end position="139"/>
    </location>
</feature>
<keyword evidence="3 5" id="KW-1133">Transmembrane helix</keyword>
<dbReference type="PANTHER" id="PTHR11432">
    <property type="entry name" value="NADH DEHYDROGENASE SUBUNIT 1"/>
    <property type="match status" value="1"/>
</dbReference>
<keyword evidence="5" id="KW-1278">Translocase</keyword>
<keyword evidence="8" id="KW-1185">Reference proteome</keyword>
<dbReference type="Proteomes" id="UP000594195">
    <property type="component" value="Chromosome"/>
</dbReference>
<feature type="transmembrane region" description="Helical" evidence="5">
    <location>
        <begin position="201"/>
        <end position="219"/>
    </location>
</feature>
<comment type="function">
    <text evidence="5">NDH-1 shuttles electrons from NADH, via FMN and iron-sulfur (Fe-S) centers, to quinones in the respiratory chain. The immediate electron acceptor for the enzyme in this species is believed to be ubiquinone. Couples the redox reaction to proton translocation (for every two electrons transferred, four hydrogen ions are translocated across the cytoplasmic membrane), and thus conserves the redox energy in a proton gradient. This subunit may bind ubiquinone.</text>
</comment>
<evidence type="ECO:0000256" key="6">
    <source>
        <dbReference type="RuleBase" id="RU000471"/>
    </source>
</evidence>
<evidence type="ECO:0000256" key="3">
    <source>
        <dbReference type="ARBA" id="ARBA00022989"/>
    </source>
</evidence>
<dbReference type="GO" id="GO:0016655">
    <property type="term" value="F:oxidoreductase activity, acting on NAD(P)H, quinone or similar compound as acceptor"/>
    <property type="evidence" value="ECO:0007669"/>
    <property type="project" value="UniProtKB-UniRule"/>
</dbReference>
<dbReference type="GO" id="GO:0003954">
    <property type="term" value="F:NADH dehydrogenase activity"/>
    <property type="evidence" value="ECO:0007669"/>
    <property type="project" value="TreeGrafter"/>
</dbReference>
<dbReference type="PANTHER" id="PTHR11432:SF3">
    <property type="entry name" value="NADH-UBIQUINONE OXIDOREDUCTASE CHAIN 1"/>
    <property type="match status" value="1"/>
</dbReference>
<feature type="transmembrane region" description="Helical" evidence="5">
    <location>
        <begin position="74"/>
        <end position="97"/>
    </location>
</feature>
<evidence type="ECO:0000313" key="7">
    <source>
        <dbReference type="EMBL" id="QOW09009.1"/>
    </source>
</evidence>
<comment type="similarity">
    <text evidence="5 6">Belongs to the complex I subunit 1 family.</text>
</comment>
<dbReference type="HAMAP" id="MF_01350">
    <property type="entry name" value="NDH1_NuoH"/>
    <property type="match status" value="1"/>
</dbReference>
<dbReference type="RefSeq" id="WP_193812219.1">
    <property type="nucleotide sequence ID" value="NZ_CP040442.1"/>
</dbReference>
<keyword evidence="5" id="KW-0830">Ubiquinone</keyword>
<dbReference type="Pfam" id="PF00146">
    <property type="entry name" value="NADHdh"/>
    <property type="match status" value="1"/>
</dbReference>
<feature type="transmembrane region" description="Helical" evidence="5">
    <location>
        <begin position="6"/>
        <end position="27"/>
    </location>
</feature>
<dbReference type="EMBL" id="CP040442">
    <property type="protein sequence ID" value="QOW09009.1"/>
    <property type="molecule type" value="Genomic_DNA"/>
</dbReference>
<gene>
    <name evidence="5 7" type="primary">nuoH</name>
    <name evidence="7" type="ORF">Q73A0000_00915</name>
</gene>
<reference evidence="7 8" key="1">
    <citation type="submission" date="2019-05" db="EMBL/GenBank/DDBJ databases">
        <title>Chryseobacterium sp. isolated from King George Island, maritime Antarctica.</title>
        <authorList>
            <person name="Peng X."/>
        </authorList>
    </citation>
    <scope>NUCLEOTIDE SEQUENCE [LARGE SCALE GENOMIC DNA]</scope>
    <source>
        <strain evidence="7 8">7-3A</strain>
    </source>
</reference>
<evidence type="ECO:0000313" key="8">
    <source>
        <dbReference type="Proteomes" id="UP000594195"/>
    </source>
</evidence>
<dbReference type="KEGG" id="kfa:Q73A0000_00915"/>
<comment type="subcellular location">
    <subcellularLocation>
        <location evidence="5 6">Cell membrane</location>
        <topology evidence="5 6">Multi-pass membrane protein</topology>
    </subcellularLocation>
    <subcellularLocation>
        <location evidence="1">Membrane</location>
        <topology evidence="1">Multi-pass membrane protein</topology>
    </subcellularLocation>
</comment>
<comment type="catalytic activity">
    <reaction evidence="5">
        <text>a quinone + NADH + 5 H(+)(in) = a quinol + NAD(+) + 4 H(+)(out)</text>
        <dbReference type="Rhea" id="RHEA:57888"/>
        <dbReference type="ChEBI" id="CHEBI:15378"/>
        <dbReference type="ChEBI" id="CHEBI:24646"/>
        <dbReference type="ChEBI" id="CHEBI:57540"/>
        <dbReference type="ChEBI" id="CHEBI:57945"/>
        <dbReference type="ChEBI" id="CHEBI:132124"/>
    </reaction>
</comment>
<dbReference type="GO" id="GO:0005886">
    <property type="term" value="C:plasma membrane"/>
    <property type="evidence" value="ECO:0007669"/>
    <property type="project" value="UniProtKB-SubCell"/>
</dbReference>
<dbReference type="InterPro" id="IPR018086">
    <property type="entry name" value="NADH_UbQ_OxRdtase_su1_CS"/>
</dbReference>
<sequence length="353" mass="38812">MELITFKIILVVVLFAVSLGVAAYSTWGERKVAAILQDRIGPNRAGPFGILQPLADGGKLFFKEGFVPQGADRFLFYIGPAITMFISLITGAVIPWGKSLNIGGNSFDIQVANIDVGVLYLIAMVSIGVYGMMIGGWASNNKYSLIGAIRASSQMISYELAMGLSLLSIILMSGSLDLHHITSSQGVGKIWGFIPADGMNWNIFYQPLAFLIFFIAAMAETGRAPFDLPECESELVNGFMTEYSSMNFGQYMFGEYVNMFISNALIATLFFGGFNYPGINWVAENWGENIAGTLSIVAILGKTIIGILIFMWIRWTIPRFRYDQLMHLGWKKLIPLALVNLVITAAVIVFFAH</sequence>
<accession>A0A7M2Y577</accession>
<keyword evidence="5" id="KW-0874">Quinone</keyword>
<evidence type="ECO:0000256" key="1">
    <source>
        <dbReference type="ARBA" id="ARBA00004141"/>
    </source>
</evidence>
<keyword evidence="5 6" id="KW-0520">NAD</keyword>
<keyword evidence="4 5" id="KW-0472">Membrane</keyword>
<dbReference type="AlphaFoldDB" id="A0A7M2Y577"/>
<feature type="transmembrane region" description="Helical" evidence="5">
    <location>
        <begin position="256"/>
        <end position="278"/>
    </location>
</feature>
<keyword evidence="2 5" id="KW-0812">Transmembrane</keyword>
<organism evidence="7 8">
    <name type="scientific">Kaistella flava</name>
    <name type="common">ex Peng et al. 2021</name>
    <dbReference type="NCBI Taxonomy" id="2038776"/>
    <lineage>
        <taxon>Bacteria</taxon>
        <taxon>Pseudomonadati</taxon>
        <taxon>Bacteroidota</taxon>
        <taxon>Flavobacteriia</taxon>
        <taxon>Flavobacteriales</taxon>
        <taxon>Weeksellaceae</taxon>
        <taxon>Chryseobacterium group</taxon>
        <taxon>Kaistella</taxon>
    </lineage>
</organism>
<feature type="transmembrane region" description="Helical" evidence="5">
    <location>
        <begin position="160"/>
        <end position="181"/>
    </location>
</feature>
<keyword evidence="5" id="KW-1003">Cell membrane</keyword>
<proteinExistence type="inferred from homology"/>
<dbReference type="GO" id="GO:0009060">
    <property type="term" value="P:aerobic respiration"/>
    <property type="evidence" value="ECO:0007669"/>
    <property type="project" value="TreeGrafter"/>
</dbReference>
<dbReference type="EC" id="7.1.1.-" evidence="5"/>
<evidence type="ECO:0000256" key="5">
    <source>
        <dbReference type="HAMAP-Rule" id="MF_01350"/>
    </source>
</evidence>
<feature type="transmembrane region" description="Helical" evidence="5">
    <location>
        <begin position="333"/>
        <end position="352"/>
    </location>
</feature>
<dbReference type="NCBIfam" id="NF004741">
    <property type="entry name" value="PRK06076.1-2"/>
    <property type="match status" value="1"/>
</dbReference>
<comment type="subunit">
    <text evidence="5">NDH-1 is composed of 14 different subunits. Subunits NuoA, H, J, K, L, M, N constitute the membrane sector of the complex.</text>
</comment>
<feature type="transmembrane region" description="Helical" evidence="5">
    <location>
        <begin position="290"/>
        <end position="313"/>
    </location>
</feature>
<dbReference type="InterPro" id="IPR001694">
    <property type="entry name" value="NADH_UbQ_OxRdtase_su1/FPO"/>
</dbReference>
<dbReference type="GO" id="GO:0048038">
    <property type="term" value="F:quinone binding"/>
    <property type="evidence" value="ECO:0007669"/>
    <property type="project" value="UniProtKB-KW"/>
</dbReference>
<dbReference type="PROSITE" id="PS00668">
    <property type="entry name" value="COMPLEX1_ND1_2"/>
    <property type="match status" value="1"/>
</dbReference>
<evidence type="ECO:0000256" key="2">
    <source>
        <dbReference type="ARBA" id="ARBA00022692"/>
    </source>
</evidence>
<protein>
    <recommendedName>
        <fullName evidence="5">NADH-quinone oxidoreductase subunit H</fullName>
        <ecNumber evidence="5">7.1.1.-</ecNumber>
    </recommendedName>
    <alternativeName>
        <fullName evidence="5">NADH dehydrogenase I subunit H</fullName>
    </alternativeName>
    <alternativeName>
        <fullName evidence="5">NDH-1 subunit H</fullName>
    </alternativeName>
</protein>
<name>A0A7M2Y577_9FLAO</name>
<evidence type="ECO:0000256" key="4">
    <source>
        <dbReference type="ARBA" id="ARBA00023136"/>
    </source>
</evidence>